<comment type="caution">
    <text evidence="6">The sequence shown here is derived from an EMBL/GenBank/DDBJ whole genome shotgun (WGS) entry which is preliminary data.</text>
</comment>
<dbReference type="RefSeq" id="WP_131450493.1">
    <property type="nucleotide sequence ID" value="NZ_SJZI01000052.1"/>
</dbReference>
<dbReference type="GO" id="GO:0050188">
    <property type="term" value="F:phosphoenolpyruvate mutase activity"/>
    <property type="evidence" value="ECO:0007669"/>
    <property type="project" value="UniProtKB-EC"/>
</dbReference>
<dbReference type="CDD" id="cd00377">
    <property type="entry name" value="ICL_PEPM"/>
    <property type="match status" value="1"/>
</dbReference>
<dbReference type="SUPFAM" id="SSF52374">
    <property type="entry name" value="Nucleotidylyl transferase"/>
    <property type="match status" value="1"/>
</dbReference>
<dbReference type="SUPFAM" id="SSF51621">
    <property type="entry name" value="Phosphoenolpyruvate/pyruvate domain"/>
    <property type="match status" value="1"/>
</dbReference>
<dbReference type="EC" id="5.4.2.9" evidence="4"/>
<dbReference type="Pfam" id="PF13714">
    <property type="entry name" value="PEP_mutase"/>
    <property type="match status" value="1"/>
</dbReference>
<gene>
    <name evidence="6" type="primary">aepX</name>
    <name evidence="6" type="ORF">EPD60_15780</name>
</gene>
<evidence type="ECO:0000313" key="7">
    <source>
        <dbReference type="Proteomes" id="UP000295334"/>
    </source>
</evidence>
<dbReference type="EMBL" id="SJZI01000052">
    <property type="protein sequence ID" value="TCJ12016.1"/>
    <property type="molecule type" value="Genomic_DNA"/>
</dbReference>
<dbReference type="NCBIfam" id="TIGR00125">
    <property type="entry name" value="cyt_tran_rel"/>
    <property type="match status" value="1"/>
</dbReference>
<keyword evidence="1" id="KW-0808">Transferase</keyword>
<dbReference type="InterPro" id="IPR040442">
    <property type="entry name" value="Pyrv_kinase-like_dom_sf"/>
</dbReference>
<protein>
    <recommendedName>
        <fullName evidence="4">phosphoenolpyruvate mutase</fullName>
        <ecNumber evidence="4">5.4.2.9</ecNumber>
    </recommendedName>
</protein>
<organism evidence="6 7">
    <name type="scientific">Flaviaesturariibacter flavus</name>
    <dbReference type="NCBI Taxonomy" id="2502780"/>
    <lineage>
        <taxon>Bacteria</taxon>
        <taxon>Pseudomonadati</taxon>
        <taxon>Bacteroidota</taxon>
        <taxon>Chitinophagia</taxon>
        <taxon>Chitinophagales</taxon>
        <taxon>Chitinophagaceae</taxon>
        <taxon>Flaviaestuariibacter</taxon>
    </lineage>
</organism>
<keyword evidence="6" id="KW-0670">Pyruvate</keyword>
<dbReference type="Gene3D" id="3.20.20.60">
    <property type="entry name" value="Phosphoenolpyruvate-binding domains"/>
    <property type="match status" value="1"/>
</dbReference>
<evidence type="ECO:0000256" key="2">
    <source>
        <dbReference type="ARBA" id="ARBA00022695"/>
    </source>
</evidence>
<dbReference type="InterPro" id="IPR014729">
    <property type="entry name" value="Rossmann-like_a/b/a_fold"/>
</dbReference>
<keyword evidence="2" id="KW-0548">Nucleotidyltransferase</keyword>
<dbReference type="InterPro" id="IPR015813">
    <property type="entry name" value="Pyrv/PenolPyrv_kinase-like_dom"/>
</dbReference>
<feature type="domain" description="Cytidyltransferase-like" evidence="5">
    <location>
        <begin position="10"/>
        <end position="133"/>
    </location>
</feature>
<keyword evidence="7" id="KW-1185">Reference proteome</keyword>
<dbReference type="OrthoDB" id="9795543at2"/>
<dbReference type="Gene3D" id="3.40.50.620">
    <property type="entry name" value="HUPs"/>
    <property type="match status" value="1"/>
</dbReference>
<dbReference type="InterPro" id="IPR012698">
    <property type="entry name" value="PEnolPyrv_PMutase_core"/>
</dbReference>
<sequence>MDNLVYIGMSADLIHPGHLNIISRGRELGPVVVGLLTDEAIASYKRVPLLSFEQRRAIVAGLRDVSEVVAQETLDYSANLRRLRPRYVVHGDDWKTGVQQATRQRVIEVLAEWGGELIEVPYTRGISSTAIQRSLREIGITPEARRKRFGRLLSVKPILRALEAHNGLSAMIVEGATAFDDEGRALEFDAIWLSSLTDSTAKGKPDIEAVDFTSRLQTVNEILEVTTRPIIFDGDTGGRIDQFPFMVRTLERLGVSAIIVEDKIGAKRNSLLEESSVHEQDSIIDFCEKIRAGNASRITADFRIIARIESLILGKGMEDAYARAEAYVAAGAGGIMIHSKNTSGEDVIEFARRFRMAHPDVPLVAVPSTYPAVSIDALQEAGFNLVIYANHLLRSAYPAMARTAQRLLREGRAEGVEQDIISIKDFFKLIPGQ</sequence>
<dbReference type="InterPro" id="IPR004821">
    <property type="entry name" value="Cyt_trans-like"/>
</dbReference>
<evidence type="ECO:0000256" key="4">
    <source>
        <dbReference type="ARBA" id="ARBA00024063"/>
    </source>
</evidence>
<proteinExistence type="predicted"/>
<dbReference type="PANTHER" id="PTHR43793">
    <property type="entry name" value="FAD SYNTHASE"/>
    <property type="match status" value="1"/>
</dbReference>
<dbReference type="GO" id="GO:0016779">
    <property type="term" value="F:nucleotidyltransferase activity"/>
    <property type="evidence" value="ECO:0007669"/>
    <property type="project" value="UniProtKB-KW"/>
</dbReference>
<keyword evidence="3 6" id="KW-0413">Isomerase</keyword>
<evidence type="ECO:0000259" key="5">
    <source>
        <dbReference type="Pfam" id="PF01467"/>
    </source>
</evidence>
<evidence type="ECO:0000256" key="3">
    <source>
        <dbReference type="ARBA" id="ARBA00023235"/>
    </source>
</evidence>
<reference evidence="6 7" key="1">
    <citation type="submission" date="2019-03" db="EMBL/GenBank/DDBJ databases">
        <authorList>
            <person name="Kim M.K.M."/>
        </authorList>
    </citation>
    <scope>NUCLEOTIDE SEQUENCE [LARGE SCALE GENOMIC DNA]</scope>
    <source>
        <strain evidence="6 7">17J68-12</strain>
    </source>
</reference>
<accession>A0A4V2NV40</accession>
<dbReference type="PANTHER" id="PTHR43793:SF1">
    <property type="entry name" value="FAD SYNTHASE"/>
    <property type="match status" value="1"/>
</dbReference>
<dbReference type="InterPro" id="IPR050385">
    <property type="entry name" value="Archaeal_FAD_synthase"/>
</dbReference>
<dbReference type="Proteomes" id="UP000295334">
    <property type="component" value="Unassembled WGS sequence"/>
</dbReference>
<evidence type="ECO:0000313" key="6">
    <source>
        <dbReference type="EMBL" id="TCJ12016.1"/>
    </source>
</evidence>
<dbReference type="AlphaFoldDB" id="A0A4V2NV40"/>
<dbReference type="NCBIfam" id="TIGR02320">
    <property type="entry name" value="PEP_mutase"/>
    <property type="match status" value="1"/>
</dbReference>
<dbReference type="InterPro" id="IPR039556">
    <property type="entry name" value="ICL/PEPM"/>
</dbReference>
<evidence type="ECO:0000256" key="1">
    <source>
        <dbReference type="ARBA" id="ARBA00022679"/>
    </source>
</evidence>
<dbReference type="Pfam" id="PF01467">
    <property type="entry name" value="CTP_transf_like"/>
    <property type="match status" value="1"/>
</dbReference>
<name>A0A4V2NV40_9BACT</name>